<evidence type="ECO:0008006" key="5">
    <source>
        <dbReference type="Google" id="ProtNLM"/>
    </source>
</evidence>
<dbReference type="InterPro" id="IPR008811">
    <property type="entry name" value="Glycosyl_hydrolases_36"/>
</dbReference>
<keyword evidence="4" id="KW-1185">Reference proteome</keyword>
<dbReference type="Pfam" id="PF05691">
    <property type="entry name" value="Raffinose_syn"/>
    <property type="match status" value="1"/>
</dbReference>
<proteinExistence type="inferred from homology"/>
<gene>
    <name evidence="3" type="ORF">POM88_011847</name>
</gene>
<dbReference type="PANTHER" id="PTHR31268:SF29">
    <property type="entry name" value="GALACTINOL--SUCROSE GALACTOSYLTRANSFERASE 1-RELATED"/>
    <property type="match status" value="1"/>
</dbReference>
<dbReference type="GO" id="GO:0016747">
    <property type="term" value="F:acyltransferase activity, transferring groups other than amino-acyl groups"/>
    <property type="evidence" value="ECO:0007669"/>
    <property type="project" value="InterPro"/>
</dbReference>
<accession>A0AAD8N1P0</accession>
<evidence type="ECO:0000256" key="2">
    <source>
        <dbReference type="ARBA" id="ARBA00023277"/>
    </source>
</evidence>
<dbReference type="AlphaFoldDB" id="A0AAD8N1P0"/>
<organism evidence="3 4">
    <name type="scientific">Heracleum sosnowskyi</name>
    <dbReference type="NCBI Taxonomy" id="360622"/>
    <lineage>
        <taxon>Eukaryota</taxon>
        <taxon>Viridiplantae</taxon>
        <taxon>Streptophyta</taxon>
        <taxon>Embryophyta</taxon>
        <taxon>Tracheophyta</taxon>
        <taxon>Spermatophyta</taxon>
        <taxon>Magnoliopsida</taxon>
        <taxon>eudicotyledons</taxon>
        <taxon>Gunneridae</taxon>
        <taxon>Pentapetalae</taxon>
        <taxon>asterids</taxon>
        <taxon>campanulids</taxon>
        <taxon>Apiales</taxon>
        <taxon>Apiaceae</taxon>
        <taxon>Apioideae</taxon>
        <taxon>apioid superclade</taxon>
        <taxon>Tordylieae</taxon>
        <taxon>Tordyliinae</taxon>
        <taxon>Heracleum</taxon>
    </lineage>
</organism>
<protein>
    <recommendedName>
        <fullName evidence="5">Alpha-galactosidase</fullName>
    </recommendedName>
</protein>
<comment type="caution">
    <text evidence="3">The sequence shown here is derived from an EMBL/GenBank/DDBJ whole genome shotgun (WGS) entry which is preliminary data.</text>
</comment>
<dbReference type="SUPFAM" id="SSF51445">
    <property type="entry name" value="(Trans)glycosidases"/>
    <property type="match status" value="1"/>
</dbReference>
<dbReference type="EMBL" id="JAUIZM010000003">
    <property type="protein sequence ID" value="KAK1392791.1"/>
    <property type="molecule type" value="Genomic_DNA"/>
</dbReference>
<evidence type="ECO:0000313" key="3">
    <source>
        <dbReference type="EMBL" id="KAK1392791.1"/>
    </source>
</evidence>
<dbReference type="InterPro" id="IPR017853">
    <property type="entry name" value="GH"/>
</dbReference>
<dbReference type="PANTHER" id="PTHR31268">
    <property type="match status" value="1"/>
</dbReference>
<dbReference type="Gene3D" id="3.40.47.10">
    <property type="match status" value="1"/>
</dbReference>
<evidence type="ECO:0000256" key="1">
    <source>
        <dbReference type="ARBA" id="ARBA00007240"/>
    </source>
</evidence>
<reference evidence="3" key="2">
    <citation type="submission" date="2023-05" db="EMBL/GenBank/DDBJ databases">
        <authorList>
            <person name="Schelkunov M.I."/>
        </authorList>
    </citation>
    <scope>NUCLEOTIDE SEQUENCE</scope>
    <source>
        <strain evidence="3">Hsosn_3</strain>
        <tissue evidence="3">Leaf</tissue>
    </source>
</reference>
<keyword evidence="2" id="KW-0119">Carbohydrate metabolism</keyword>
<name>A0AAD8N1P0_9APIA</name>
<evidence type="ECO:0000313" key="4">
    <source>
        <dbReference type="Proteomes" id="UP001237642"/>
    </source>
</evidence>
<sequence length="235" mass="25649">MCNLNIKVFSFYDELHSYLASAGINGVKVDVQNILETLGTCHGGRVKLTRKYHQALEASISKNYPGNGIISCMISHNTDGLYSDKPGHHNFNLLKKLVLPNGSILRTKLPGRPTRDCLFSDPTRDKYDSLLKIWNLNDYNGVVGVFNCQGAGWCKVEKTNLIHDVQPGTITGFIRSEDIEANVDPALVQEVFFGNVLSANLGQAPARQATLGAGLPNTVVCTTVNKVCASGMKRL</sequence>
<comment type="similarity">
    <text evidence="1">Belongs to the glycosyl hydrolases 36 family.</text>
</comment>
<dbReference type="SUPFAM" id="SSF53901">
    <property type="entry name" value="Thiolase-like"/>
    <property type="match status" value="1"/>
</dbReference>
<dbReference type="InterPro" id="IPR016039">
    <property type="entry name" value="Thiolase-like"/>
</dbReference>
<reference evidence="3" key="1">
    <citation type="submission" date="2023-02" db="EMBL/GenBank/DDBJ databases">
        <title>Genome of toxic invasive species Heracleum sosnowskyi carries increased number of genes despite the absence of recent whole-genome duplications.</title>
        <authorList>
            <person name="Schelkunov M."/>
            <person name="Shtratnikova V."/>
            <person name="Makarenko M."/>
            <person name="Klepikova A."/>
            <person name="Omelchenko D."/>
            <person name="Novikova G."/>
            <person name="Obukhova E."/>
            <person name="Bogdanov V."/>
            <person name="Penin A."/>
            <person name="Logacheva M."/>
        </authorList>
    </citation>
    <scope>NUCLEOTIDE SEQUENCE</scope>
    <source>
        <strain evidence="3">Hsosn_3</strain>
        <tissue evidence="3">Leaf</tissue>
    </source>
</reference>
<dbReference type="Proteomes" id="UP001237642">
    <property type="component" value="Unassembled WGS sequence"/>
</dbReference>